<evidence type="ECO:0000313" key="4">
    <source>
        <dbReference type="EMBL" id="QIB70604.1"/>
    </source>
</evidence>
<evidence type="ECO:0000313" key="5">
    <source>
        <dbReference type="Proteomes" id="UP000466848"/>
    </source>
</evidence>
<evidence type="ECO:0000259" key="3">
    <source>
        <dbReference type="PROSITE" id="PS51295"/>
    </source>
</evidence>
<dbReference type="SUPFAM" id="SSF75471">
    <property type="entry name" value="YhbY-like"/>
    <property type="match status" value="1"/>
</dbReference>
<dbReference type="Gene3D" id="3.30.110.60">
    <property type="entry name" value="YhbY-like"/>
    <property type="match status" value="1"/>
</dbReference>
<dbReference type="SMART" id="SM01103">
    <property type="entry name" value="CRS1_YhbY"/>
    <property type="match status" value="1"/>
</dbReference>
<dbReference type="InterPro" id="IPR001890">
    <property type="entry name" value="RNA-binding_CRM"/>
</dbReference>
<feature type="domain" description="CRM" evidence="3">
    <location>
        <begin position="1"/>
        <end position="96"/>
    </location>
</feature>
<evidence type="ECO:0000256" key="1">
    <source>
        <dbReference type="ARBA" id="ARBA00022884"/>
    </source>
</evidence>
<dbReference type="NCBIfam" id="TIGR00253">
    <property type="entry name" value="RNA_bind_YhbY"/>
    <property type="match status" value="1"/>
</dbReference>
<accession>A0A858C0K9</accession>
<organism evidence="4 5">
    <name type="scientific">Aminipila butyrica</name>
    <dbReference type="NCBI Taxonomy" id="433296"/>
    <lineage>
        <taxon>Bacteria</taxon>
        <taxon>Bacillati</taxon>
        <taxon>Bacillota</taxon>
        <taxon>Clostridia</taxon>
        <taxon>Peptostreptococcales</taxon>
        <taxon>Anaerovoracaceae</taxon>
        <taxon>Aminipila</taxon>
    </lineage>
</organism>
<dbReference type="Proteomes" id="UP000466848">
    <property type="component" value="Chromosome"/>
</dbReference>
<keyword evidence="1 2" id="KW-0694">RNA-binding</keyword>
<evidence type="ECO:0000256" key="2">
    <source>
        <dbReference type="PROSITE-ProRule" id="PRU00626"/>
    </source>
</evidence>
<protein>
    <submittedName>
        <fullName evidence="4">Ribosome assembly RNA-binding protein YhbY</fullName>
    </submittedName>
</protein>
<dbReference type="PANTHER" id="PTHR40065">
    <property type="entry name" value="RNA-BINDING PROTEIN YHBY"/>
    <property type="match status" value="1"/>
</dbReference>
<dbReference type="EMBL" id="CP048649">
    <property type="protein sequence ID" value="QIB70604.1"/>
    <property type="molecule type" value="Genomic_DNA"/>
</dbReference>
<dbReference type="InterPro" id="IPR017924">
    <property type="entry name" value="RNA-binding_YhbY"/>
</dbReference>
<proteinExistence type="predicted"/>
<keyword evidence="5" id="KW-1185">Reference proteome</keyword>
<dbReference type="AlphaFoldDB" id="A0A858C0K9"/>
<dbReference type="InterPro" id="IPR051925">
    <property type="entry name" value="RNA-binding_domain"/>
</dbReference>
<dbReference type="PROSITE" id="PS51295">
    <property type="entry name" value="CRM"/>
    <property type="match status" value="1"/>
</dbReference>
<dbReference type="PANTHER" id="PTHR40065:SF3">
    <property type="entry name" value="RNA-BINDING PROTEIN YHBY"/>
    <property type="match status" value="1"/>
</dbReference>
<name>A0A858C0K9_9FIRM</name>
<gene>
    <name evidence="4" type="primary">yhbY</name>
    <name evidence="4" type="ORF">Ami103574_15450</name>
</gene>
<sequence length="99" mass="11158">MITSKQRSYLKSLAHSLEPSVYLGKGGLTENIIKEVEVNLEARELVKVKLQEGCTLEPKEVANQVAEQVGAEFVQAIGKKFTLYRESKENKQIELPRAR</sequence>
<dbReference type="GO" id="GO:0003723">
    <property type="term" value="F:RNA binding"/>
    <property type="evidence" value="ECO:0007669"/>
    <property type="project" value="UniProtKB-UniRule"/>
</dbReference>
<dbReference type="KEGG" id="abut:Ami103574_15450"/>
<dbReference type="RefSeq" id="WP_163067839.1">
    <property type="nucleotide sequence ID" value="NZ_CP048649.1"/>
</dbReference>
<dbReference type="InterPro" id="IPR035920">
    <property type="entry name" value="YhbY-like_sf"/>
</dbReference>
<reference evidence="4 5" key="1">
    <citation type="submission" date="2020-02" db="EMBL/GenBank/DDBJ databases">
        <authorList>
            <person name="Kim Y.B."/>
            <person name="Roh S.W."/>
        </authorList>
    </citation>
    <scope>NUCLEOTIDE SEQUENCE [LARGE SCALE GENOMIC DNA]</scope>
    <source>
        <strain evidence="4 5">DSM 103574</strain>
    </source>
</reference>
<dbReference type="Pfam" id="PF01985">
    <property type="entry name" value="CRS1_YhbY"/>
    <property type="match status" value="1"/>
</dbReference>